<dbReference type="OrthoDB" id="3038990at2759"/>
<feature type="transmembrane region" description="Helical" evidence="1">
    <location>
        <begin position="6"/>
        <end position="28"/>
    </location>
</feature>
<keyword evidence="1" id="KW-0812">Transmembrane</keyword>
<keyword evidence="1" id="KW-0472">Membrane</keyword>
<reference evidence="2 3" key="1">
    <citation type="submission" date="2018-02" db="EMBL/GenBank/DDBJ databases">
        <title>Genome sequence of the basidiomycete white-rot fungus Phlebia centrifuga.</title>
        <authorList>
            <person name="Granchi Z."/>
            <person name="Peng M."/>
            <person name="de Vries R.P."/>
            <person name="Hilden K."/>
            <person name="Makela M.R."/>
            <person name="Grigoriev I."/>
            <person name="Riley R."/>
        </authorList>
    </citation>
    <scope>NUCLEOTIDE SEQUENCE [LARGE SCALE GENOMIC DNA]</scope>
    <source>
        <strain evidence="2 3">FBCC195</strain>
    </source>
</reference>
<organism evidence="2 3">
    <name type="scientific">Hermanssonia centrifuga</name>
    <dbReference type="NCBI Taxonomy" id="98765"/>
    <lineage>
        <taxon>Eukaryota</taxon>
        <taxon>Fungi</taxon>
        <taxon>Dikarya</taxon>
        <taxon>Basidiomycota</taxon>
        <taxon>Agaricomycotina</taxon>
        <taxon>Agaricomycetes</taxon>
        <taxon>Polyporales</taxon>
        <taxon>Meruliaceae</taxon>
        <taxon>Hermanssonia</taxon>
    </lineage>
</organism>
<name>A0A2R6NFF2_9APHY</name>
<sequence length="142" mass="15592">MDDCGRLIFALGFIGAIPIIANSFLMLVRVRAVFFNSARIRTFFSFLWAVNVVGSLTLPFAMKSGRGPGGTCVLIKLEPYLAFVAAIFAAIDTLTFLAITYRVLSSLHAADGWSSRINAFIHGDDVGKLHRLLLKTGQTYYL</sequence>
<accession>A0A2R6NFF2</accession>
<feature type="transmembrane region" description="Helical" evidence="1">
    <location>
        <begin position="80"/>
        <end position="104"/>
    </location>
</feature>
<protein>
    <submittedName>
        <fullName evidence="2">Uncharacterized protein</fullName>
    </submittedName>
</protein>
<dbReference type="EMBL" id="MLYV02001294">
    <property type="protein sequence ID" value="PSR71117.1"/>
    <property type="molecule type" value="Genomic_DNA"/>
</dbReference>
<evidence type="ECO:0000313" key="3">
    <source>
        <dbReference type="Proteomes" id="UP000186601"/>
    </source>
</evidence>
<proteinExistence type="predicted"/>
<gene>
    <name evidence="2" type="ORF">PHLCEN_2v12963</name>
</gene>
<evidence type="ECO:0000256" key="1">
    <source>
        <dbReference type="SAM" id="Phobius"/>
    </source>
</evidence>
<keyword evidence="1" id="KW-1133">Transmembrane helix</keyword>
<dbReference type="Proteomes" id="UP000186601">
    <property type="component" value="Unassembled WGS sequence"/>
</dbReference>
<evidence type="ECO:0000313" key="2">
    <source>
        <dbReference type="EMBL" id="PSR71117.1"/>
    </source>
</evidence>
<feature type="transmembrane region" description="Helical" evidence="1">
    <location>
        <begin position="40"/>
        <end position="60"/>
    </location>
</feature>
<keyword evidence="3" id="KW-1185">Reference proteome</keyword>
<dbReference type="AlphaFoldDB" id="A0A2R6NFF2"/>
<dbReference type="STRING" id="98765.A0A2R6NFF2"/>
<comment type="caution">
    <text evidence="2">The sequence shown here is derived from an EMBL/GenBank/DDBJ whole genome shotgun (WGS) entry which is preliminary data.</text>
</comment>